<evidence type="ECO:0000313" key="3">
    <source>
        <dbReference type="EMBL" id="OGX91802.1"/>
    </source>
</evidence>
<keyword evidence="4" id="KW-1185">Reference proteome</keyword>
<dbReference type="PANTHER" id="PTHR44103">
    <property type="entry name" value="PROPROTEIN CONVERTASE P"/>
    <property type="match status" value="1"/>
</dbReference>
<dbReference type="SUPFAM" id="SSF69318">
    <property type="entry name" value="Integrin alpha N-terminal domain"/>
    <property type="match status" value="2"/>
</dbReference>
<accession>A0A1G1TLQ3</accession>
<feature type="signal peptide" evidence="2">
    <location>
        <begin position="1"/>
        <end position="21"/>
    </location>
</feature>
<name>A0A1G1TLQ3_9BACT</name>
<evidence type="ECO:0000256" key="1">
    <source>
        <dbReference type="ARBA" id="ARBA00022729"/>
    </source>
</evidence>
<dbReference type="EMBL" id="MDZA01000033">
    <property type="protein sequence ID" value="OGX91802.1"/>
    <property type="molecule type" value="Genomic_DNA"/>
</dbReference>
<dbReference type="OrthoDB" id="9816120at2"/>
<dbReference type="RefSeq" id="WP_070740458.1">
    <property type="nucleotide sequence ID" value="NZ_MDZA01000033.1"/>
</dbReference>
<gene>
    <name evidence="3" type="ORF">BEN49_04245</name>
</gene>
<evidence type="ECO:0000256" key="2">
    <source>
        <dbReference type="SAM" id="SignalP"/>
    </source>
</evidence>
<comment type="caution">
    <text evidence="3">The sequence shown here is derived from an EMBL/GenBank/DDBJ whole genome shotgun (WGS) entry which is preliminary data.</text>
</comment>
<dbReference type="InterPro" id="IPR028994">
    <property type="entry name" value="Integrin_alpha_N"/>
</dbReference>
<proteinExistence type="predicted"/>
<organism evidence="3 4">
    <name type="scientific">Hymenobacter coccineus</name>
    <dbReference type="NCBI Taxonomy" id="1908235"/>
    <lineage>
        <taxon>Bacteria</taxon>
        <taxon>Pseudomonadati</taxon>
        <taxon>Bacteroidota</taxon>
        <taxon>Cytophagia</taxon>
        <taxon>Cytophagales</taxon>
        <taxon>Hymenobacteraceae</taxon>
        <taxon>Hymenobacter</taxon>
    </lineage>
</organism>
<dbReference type="Gene3D" id="2.130.10.130">
    <property type="entry name" value="Integrin alpha, N-terminal"/>
    <property type="match status" value="3"/>
</dbReference>
<dbReference type="PANTHER" id="PTHR44103:SF1">
    <property type="entry name" value="PROPROTEIN CONVERTASE P"/>
    <property type="match status" value="1"/>
</dbReference>
<feature type="chain" id="PRO_5009579688" description="Secretion system C-terminal sorting domain-containing protein" evidence="2">
    <location>
        <begin position="22"/>
        <end position="745"/>
    </location>
</feature>
<keyword evidence="1 2" id="KW-0732">Signal</keyword>
<dbReference type="InterPro" id="IPR013517">
    <property type="entry name" value="FG-GAP"/>
</dbReference>
<evidence type="ECO:0008006" key="5">
    <source>
        <dbReference type="Google" id="ProtNLM"/>
    </source>
</evidence>
<reference evidence="3 4" key="1">
    <citation type="submission" date="2016-08" db="EMBL/GenBank/DDBJ databases">
        <title>Hymenobacter coccineus sp. nov., Hymenobacter lapidarius sp. nov. and Hymenobacter glacialis sp. nov., isolated from Antarctic soil.</title>
        <authorList>
            <person name="Sedlacek I."/>
            <person name="Kralova S."/>
            <person name="Kyrova K."/>
            <person name="Maslanova I."/>
            <person name="Stankova E."/>
            <person name="Vrbovska V."/>
            <person name="Nemec M."/>
            <person name="Bartak M."/>
            <person name="Svec P."/>
            <person name="Busse H.-J."/>
            <person name="Pantucek R."/>
        </authorList>
    </citation>
    <scope>NUCLEOTIDE SEQUENCE [LARGE SCALE GENOMIC DNA]</scope>
    <source>
        <strain evidence="3 4">CCM 8649</strain>
    </source>
</reference>
<dbReference type="Proteomes" id="UP000177506">
    <property type="component" value="Unassembled WGS sequence"/>
</dbReference>
<evidence type="ECO:0000313" key="4">
    <source>
        <dbReference type="Proteomes" id="UP000177506"/>
    </source>
</evidence>
<sequence length="745" mass="79011">MLRRYAVLLLLLLLGAPAARAQTATFGGFEFRAAAPVVEGADTLRQAWAGGFNTPQFSQIDLNGDGRNDLFAFDRQTNRCYTFLNAAQRDGSRGWQYAPDYEALFPQDLAGWALLRDYDCDGRPDLFSYVNGGDIRVFRNVAGAGGRPSFQLTTSQLRFSGAGAGTSNLTIGGYNMPAIADVNGDGKLDILSYDFVSATIIELYLNTSADACGAALTYKIDTNYWAQLQACTGCAAYQLPGLACRGDAAAKPTHTGGHNLLVLDVNGDGVYDVLDGRDNCPELVALLNQGTNQLATLTASSIHTDFPSAANPVRLPVFPAGYLIDTDFDGINDLVVAPNMLDNSQDNVSQRDNIRLYRNTAATGAPAFSSQFGGFLTNDVIDVSEAAAPAFGDLDGDGLPDMLVGNNADQVAGKYRATLTYYRNVGTATRPLFKIATRDYLGLTANGTAPNAFLALKPALVDLNRDGALDLAYAANYQGVNRIYYILNTAAAGRPAVFDPTTANYFKPQGAAGSGVLPSFMGDMPCFTDVDGDGNVGLLVGTDDYTEPGQALRYFRNQGPGVALENAFVAVNNDLGQIRDGAGARPLHLSPTVADFDGDGRPDLVTADNTGAVRFFSNYRTLLAGPTAPRTNLFWNALLSQYEGNRLGQSALVRYGLAAADVNADGVPELFIGTETGGLSSYAVRRGTPTPTRVSVIDATGRLVRAPDALARQHDLTLSGLAPGLYLVRAEAADGTAAVQRLAVQ</sequence>
<dbReference type="AlphaFoldDB" id="A0A1G1TLQ3"/>
<protein>
    <recommendedName>
        <fullName evidence="5">Secretion system C-terminal sorting domain-containing protein</fullName>
    </recommendedName>
</protein>
<dbReference type="Pfam" id="PF13517">
    <property type="entry name" value="FG-GAP_3"/>
    <property type="match status" value="2"/>
</dbReference>